<dbReference type="AlphaFoldDB" id="A0A1K1T6C7"/>
<evidence type="ECO:0000313" key="1">
    <source>
        <dbReference type="EMBL" id="SFW92120.1"/>
    </source>
</evidence>
<keyword evidence="2" id="KW-1185">Reference proteome</keyword>
<dbReference type="EMBL" id="FPJG01000006">
    <property type="protein sequence ID" value="SFW92120.1"/>
    <property type="molecule type" value="Genomic_DNA"/>
</dbReference>
<proteinExistence type="predicted"/>
<gene>
    <name evidence="1" type="ORF">SAMN04489730_8397</name>
</gene>
<dbReference type="STRING" id="546364.SAMN04489730_8397"/>
<accession>A0A1K1T6C7</accession>
<sequence length="134" mass="14508">MRRNSTGAGGRLHDGNRSENYRKALRALDGSGSLGAVDVDEFVDAIRKEFADRYCSIPVGIVGKCYLGEPFEVHTLALDGAILEHYHRGQVLPGGLERARALAVSPAYLAVEVYPDRMVCARADGSIVIMESDS</sequence>
<organism evidence="1 2">
    <name type="scientific">Amycolatopsis australiensis</name>
    <dbReference type="NCBI Taxonomy" id="546364"/>
    <lineage>
        <taxon>Bacteria</taxon>
        <taxon>Bacillati</taxon>
        <taxon>Actinomycetota</taxon>
        <taxon>Actinomycetes</taxon>
        <taxon>Pseudonocardiales</taxon>
        <taxon>Pseudonocardiaceae</taxon>
        <taxon>Amycolatopsis</taxon>
    </lineage>
</organism>
<reference evidence="2" key="1">
    <citation type="submission" date="2016-11" db="EMBL/GenBank/DDBJ databases">
        <authorList>
            <person name="Varghese N."/>
            <person name="Submissions S."/>
        </authorList>
    </citation>
    <scope>NUCLEOTIDE SEQUENCE [LARGE SCALE GENOMIC DNA]</scope>
    <source>
        <strain evidence="2">DSM 44671</strain>
    </source>
</reference>
<protein>
    <submittedName>
        <fullName evidence="1">Uncharacterized protein</fullName>
    </submittedName>
</protein>
<dbReference type="Proteomes" id="UP000182740">
    <property type="component" value="Unassembled WGS sequence"/>
</dbReference>
<name>A0A1K1T6C7_9PSEU</name>
<evidence type="ECO:0000313" key="2">
    <source>
        <dbReference type="Proteomes" id="UP000182740"/>
    </source>
</evidence>